<dbReference type="PANTHER" id="PTHR20531">
    <property type="entry name" value="N-ALPHA-ACETYLTRANSFERASE 40"/>
    <property type="match status" value="1"/>
</dbReference>
<protein>
    <recommendedName>
        <fullName evidence="5">N-alpha-acetyltransferase 40</fullName>
        <ecNumber evidence="4">2.3.1.257</ecNumber>
    </recommendedName>
</protein>
<dbReference type="GO" id="GO:0010485">
    <property type="term" value="F:histone H4 acetyltransferase activity"/>
    <property type="evidence" value="ECO:0007669"/>
    <property type="project" value="InterPro"/>
</dbReference>
<evidence type="ECO:0000256" key="6">
    <source>
        <dbReference type="ARBA" id="ARBA00022490"/>
    </source>
</evidence>
<dbReference type="AlphaFoldDB" id="A0A2T9ZFC8"/>
<evidence type="ECO:0000256" key="3">
    <source>
        <dbReference type="ARBA" id="ARBA00008870"/>
    </source>
</evidence>
<evidence type="ECO:0000256" key="11">
    <source>
        <dbReference type="ARBA" id="ARBA00049524"/>
    </source>
</evidence>
<comment type="catalytic activity">
    <reaction evidence="10">
        <text>N-terminal L-seryl-[histone H2A] + acetyl-CoA = N-terminal N(alpha)-acetyl-L-seryl-[histone H2A] + CoA + H(+)</text>
        <dbReference type="Rhea" id="RHEA:50600"/>
        <dbReference type="Rhea" id="RHEA-COMP:12742"/>
        <dbReference type="Rhea" id="RHEA-COMP:12744"/>
        <dbReference type="ChEBI" id="CHEBI:15378"/>
        <dbReference type="ChEBI" id="CHEBI:57287"/>
        <dbReference type="ChEBI" id="CHEBI:57288"/>
        <dbReference type="ChEBI" id="CHEBI:64738"/>
        <dbReference type="ChEBI" id="CHEBI:83690"/>
        <dbReference type="EC" id="2.3.1.257"/>
    </reaction>
</comment>
<evidence type="ECO:0000313" key="14">
    <source>
        <dbReference type="EMBL" id="PVV03304.1"/>
    </source>
</evidence>
<dbReference type="InterPro" id="IPR000182">
    <property type="entry name" value="GNAT_dom"/>
</dbReference>
<comment type="catalytic activity">
    <reaction evidence="11">
        <text>N-terminal L-seryl-[histone H4] + acetyl-CoA = N-terminal N(alpha)-acetyl-L-seryl-[histone H4] + CoA + H(+)</text>
        <dbReference type="Rhea" id="RHEA:50596"/>
        <dbReference type="Rhea" id="RHEA-COMP:12740"/>
        <dbReference type="Rhea" id="RHEA-COMP:12743"/>
        <dbReference type="ChEBI" id="CHEBI:15378"/>
        <dbReference type="ChEBI" id="CHEBI:57287"/>
        <dbReference type="ChEBI" id="CHEBI:57288"/>
        <dbReference type="ChEBI" id="CHEBI:64738"/>
        <dbReference type="ChEBI" id="CHEBI:83690"/>
        <dbReference type="EC" id="2.3.1.257"/>
    </reaction>
</comment>
<dbReference type="CDD" id="cd04301">
    <property type="entry name" value="NAT_SF"/>
    <property type="match status" value="1"/>
</dbReference>
<feature type="domain" description="N-acetyltransferase" evidence="12">
    <location>
        <begin position="107"/>
        <end position="248"/>
    </location>
</feature>
<gene>
    <name evidence="13" type="ORF">BB560_002226</name>
    <name evidence="14" type="ORF">BB560_002227</name>
</gene>
<proteinExistence type="inferred from homology"/>
<evidence type="ECO:0000256" key="7">
    <source>
        <dbReference type="ARBA" id="ARBA00022679"/>
    </source>
</evidence>
<comment type="subcellular location">
    <subcellularLocation>
        <location evidence="2">Cytoplasm</location>
    </subcellularLocation>
    <subcellularLocation>
        <location evidence="1">Nucleus</location>
    </subcellularLocation>
</comment>
<comment type="caution">
    <text evidence="14">The sequence shown here is derived from an EMBL/GenBank/DDBJ whole genome shotgun (WGS) entry which is preliminary data.</text>
</comment>
<dbReference type="EMBL" id="MBFS01000250">
    <property type="protein sequence ID" value="PVV03304.1"/>
    <property type="molecule type" value="Genomic_DNA"/>
</dbReference>
<keyword evidence="9" id="KW-0012">Acyltransferase</keyword>
<evidence type="ECO:0000256" key="2">
    <source>
        <dbReference type="ARBA" id="ARBA00004496"/>
    </source>
</evidence>
<keyword evidence="15" id="KW-1185">Reference proteome</keyword>
<dbReference type="EC" id="2.3.1.257" evidence="4"/>
<organism evidence="14 15">
    <name type="scientific">Smittium megazygosporum</name>
    <dbReference type="NCBI Taxonomy" id="133381"/>
    <lineage>
        <taxon>Eukaryota</taxon>
        <taxon>Fungi</taxon>
        <taxon>Fungi incertae sedis</taxon>
        <taxon>Zoopagomycota</taxon>
        <taxon>Kickxellomycotina</taxon>
        <taxon>Harpellomycetes</taxon>
        <taxon>Harpellales</taxon>
        <taxon>Legeriomycetaceae</taxon>
        <taxon>Smittium</taxon>
    </lineage>
</organism>
<dbReference type="Pfam" id="PF00583">
    <property type="entry name" value="Acetyltransf_1"/>
    <property type="match status" value="1"/>
</dbReference>
<dbReference type="OrthoDB" id="424551at2759"/>
<dbReference type="InterPro" id="IPR016181">
    <property type="entry name" value="Acyl_CoA_acyltransferase"/>
</dbReference>
<dbReference type="PROSITE" id="PS51186">
    <property type="entry name" value="GNAT"/>
    <property type="match status" value="1"/>
</dbReference>
<evidence type="ECO:0000256" key="9">
    <source>
        <dbReference type="ARBA" id="ARBA00023315"/>
    </source>
</evidence>
<dbReference type="EMBL" id="MBFS01000250">
    <property type="protein sequence ID" value="PVV03303.1"/>
    <property type="molecule type" value="Genomic_DNA"/>
</dbReference>
<dbReference type="GO" id="GO:0005737">
    <property type="term" value="C:cytoplasm"/>
    <property type="evidence" value="ECO:0007669"/>
    <property type="project" value="UniProtKB-SubCell"/>
</dbReference>
<keyword evidence="6" id="KW-0963">Cytoplasm</keyword>
<evidence type="ECO:0000313" key="15">
    <source>
        <dbReference type="Proteomes" id="UP000245609"/>
    </source>
</evidence>
<evidence type="ECO:0000256" key="8">
    <source>
        <dbReference type="ARBA" id="ARBA00023242"/>
    </source>
</evidence>
<keyword evidence="7" id="KW-0808">Transferase</keyword>
<reference evidence="14 15" key="1">
    <citation type="journal article" date="2018" name="MBio">
        <title>Comparative Genomics Reveals the Core Gene Toolbox for the Fungus-Insect Symbiosis.</title>
        <authorList>
            <person name="Wang Y."/>
            <person name="Stata M."/>
            <person name="Wang W."/>
            <person name="Stajich J.E."/>
            <person name="White M.M."/>
            <person name="Moncalvo J.M."/>
        </authorList>
    </citation>
    <scope>NUCLEOTIDE SEQUENCE [LARGE SCALE GENOMIC DNA]</scope>
    <source>
        <strain evidence="14 15">SC-DP-2</strain>
    </source>
</reference>
<name>A0A2T9ZFC8_9FUNG</name>
<evidence type="ECO:0000256" key="10">
    <source>
        <dbReference type="ARBA" id="ARBA00047821"/>
    </source>
</evidence>
<dbReference type="GO" id="GO:0043998">
    <property type="term" value="F:histone H2A acetyltransferase activity"/>
    <property type="evidence" value="ECO:0007669"/>
    <property type="project" value="InterPro"/>
</dbReference>
<sequence length="249" mass="28969">MISSIIPTSHWKEVAVGRFLQLYSETEPPFPHYLIIHECELPKPLRIIHYDESVPYSVDPYRFNVIVDGDYKILKSNLKTYTNKVQELFSDLGANEPAFSVTVIKSVDLDQPTKDSIFELVELNEIFAKDMRYIIIRMSDPSLPRIIGFVAFDFSFEETDDDYMIPVLYCYEIQVSSEYQGIGIGERLLKSMKLVAKDFQMKKVMLTCFTTNTSAIKFYKRHRFISDEISPEFFDPDTEHGYMIMSVNI</sequence>
<evidence type="ECO:0000256" key="4">
    <source>
        <dbReference type="ARBA" id="ARBA00012950"/>
    </source>
</evidence>
<accession>A0A2T9ZFC8</accession>
<comment type="similarity">
    <text evidence="3">Belongs to the acetyltransferase family. NAA40 subfamily.</text>
</comment>
<dbReference type="SUPFAM" id="SSF55729">
    <property type="entry name" value="Acyl-CoA N-acyltransferases (Nat)"/>
    <property type="match status" value="1"/>
</dbReference>
<dbReference type="PANTHER" id="PTHR20531:SF1">
    <property type="entry name" value="N-ALPHA-ACETYLTRANSFERASE 40"/>
    <property type="match status" value="1"/>
</dbReference>
<dbReference type="GO" id="GO:1990189">
    <property type="term" value="F:protein N-terminal-serine acetyltransferase activity"/>
    <property type="evidence" value="ECO:0007669"/>
    <property type="project" value="UniProtKB-EC"/>
</dbReference>
<dbReference type="STRING" id="133381.A0A2T9ZFC8"/>
<evidence type="ECO:0000256" key="1">
    <source>
        <dbReference type="ARBA" id="ARBA00004123"/>
    </source>
</evidence>
<dbReference type="GO" id="GO:0005634">
    <property type="term" value="C:nucleus"/>
    <property type="evidence" value="ECO:0007669"/>
    <property type="project" value="UniProtKB-SubCell"/>
</dbReference>
<evidence type="ECO:0000313" key="13">
    <source>
        <dbReference type="EMBL" id="PVV03303.1"/>
    </source>
</evidence>
<dbReference type="Gene3D" id="3.40.630.30">
    <property type="match status" value="1"/>
</dbReference>
<evidence type="ECO:0000259" key="12">
    <source>
        <dbReference type="PROSITE" id="PS51186"/>
    </source>
</evidence>
<evidence type="ECO:0000256" key="5">
    <source>
        <dbReference type="ARBA" id="ARBA00015043"/>
    </source>
</evidence>
<keyword evidence="8" id="KW-0539">Nucleus</keyword>
<dbReference type="InterPro" id="IPR039949">
    <property type="entry name" value="NAA40"/>
</dbReference>
<dbReference type="Proteomes" id="UP000245609">
    <property type="component" value="Unassembled WGS sequence"/>
</dbReference>